<gene>
    <name evidence="1" type="ORF">UCRPA7_3372</name>
</gene>
<evidence type="ECO:0000313" key="1">
    <source>
        <dbReference type="EMBL" id="EOO01156.1"/>
    </source>
</evidence>
<dbReference type="GeneID" id="19323714"/>
<dbReference type="Proteomes" id="UP000014074">
    <property type="component" value="Unassembled WGS sequence"/>
</dbReference>
<evidence type="ECO:0000313" key="2">
    <source>
        <dbReference type="Proteomes" id="UP000014074"/>
    </source>
</evidence>
<dbReference type="eggNOG" id="ENOG502RFRV">
    <property type="taxonomic scope" value="Eukaryota"/>
</dbReference>
<keyword evidence="2" id="KW-1185">Reference proteome</keyword>
<dbReference type="AlphaFoldDB" id="R8BP92"/>
<dbReference type="OrthoDB" id="5279415at2759"/>
<reference evidence="2" key="1">
    <citation type="journal article" date="2013" name="Genome Announc.">
        <title>Draft genome sequence of the ascomycete Phaeoacremonium aleophilum strain UCR-PA7, a causal agent of the esca disease complex in grapevines.</title>
        <authorList>
            <person name="Blanco-Ulate B."/>
            <person name="Rolshausen P."/>
            <person name="Cantu D."/>
        </authorList>
    </citation>
    <scope>NUCLEOTIDE SEQUENCE [LARGE SCALE GENOMIC DNA]</scope>
    <source>
        <strain evidence="2">UCR-PA7</strain>
    </source>
</reference>
<protein>
    <recommendedName>
        <fullName evidence="3">F-box domain-containing protein</fullName>
    </recommendedName>
</protein>
<dbReference type="RefSeq" id="XP_007914134.1">
    <property type="nucleotide sequence ID" value="XM_007915943.1"/>
</dbReference>
<dbReference type="EMBL" id="KB933041">
    <property type="protein sequence ID" value="EOO01156.1"/>
    <property type="molecule type" value="Genomic_DNA"/>
</dbReference>
<dbReference type="KEGG" id="tmn:UCRPA7_3372"/>
<proteinExistence type="predicted"/>
<dbReference type="HOGENOM" id="CLU_032154_0_0_1"/>
<accession>R8BP92</accession>
<sequence length="496" mass="56544">MAANILLQGAFPWDGRDQEEQAEAWYNQPLRVKNRNLEDENMRLKRLLREHGIAWSPSVAANPNFQAGITNTGKGTSGSTRRTRASITADQGRLPHLPVEVLLRILHYSLTSRDAIIDPLSKSKAENLTPYEKSRGNQVAIHFLATCKAFHIEGTRIFWENNSFVFTTPEALRNFAEVDAGLRKTVKHVNLRIIARYFDDEKRPHKLGREYHTTLKKDVALKVTPRIKENQTLARKGFHCYTWTQTIDFLEALRAPFDPKHDKKTSRPRLFPNLESMRIDFVNFPEYFLPYSETDLHEVSSHDLGCTLNELLVTGLPCCEVGMKAGADLQGMVKDDGLFLDGNPAFIQLKTSLKPLSGYGLCAKVVRAYRKLAKEKMEKDKENAQNGQASDFDPTQTFANLSMNPGHSHHAHLPDLPSVPEEEGHPVSVWKKKKTVWKRVPESRDSNVRKWIEFDRNSGYPIEDVLDFYDDDSDDEDAFLCPKCGEVHSPFDPDDW</sequence>
<organism evidence="1 2">
    <name type="scientific">Phaeoacremonium minimum (strain UCR-PA7)</name>
    <name type="common">Esca disease fungus</name>
    <name type="synonym">Togninia minima</name>
    <dbReference type="NCBI Taxonomy" id="1286976"/>
    <lineage>
        <taxon>Eukaryota</taxon>
        <taxon>Fungi</taxon>
        <taxon>Dikarya</taxon>
        <taxon>Ascomycota</taxon>
        <taxon>Pezizomycotina</taxon>
        <taxon>Sordariomycetes</taxon>
        <taxon>Sordariomycetidae</taxon>
        <taxon>Togniniales</taxon>
        <taxon>Togniniaceae</taxon>
        <taxon>Phaeoacremonium</taxon>
    </lineage>
</organism>
<name>R8BP92_PHAM7</name>
<evidence type="ECO:0008006" key="3">
    <source>
        <dbReference type="Google" id="ProtNLM"/>
    </source>
</evidence>